<organism evidence="1 2">
    <name type="scientific">Mycobacterium ulcerans str. Harvey</name>
    <dbReference type="NCBI Taxonomy" id="1299332"/>
    <lineage>
        <taxon>Bacteria</taxon>
        <taxon>Bacillati</taxon>
        <taxon>Actinomycetota</taxon>
        <taxon>Actinomycetes</taxon>
        <taxon>Mycobacteriales</taxon>
        <taxon>Mycobacteriaceae</taxon>
        <taxon>Mycobacterium</taxon>
        <taxon>Mycobacterium ulcerans group</taxon>
    </lineage>
</organism>
<dbReference type="Proteomes" id="UP000020681">
    <property type="component" value="Unassembled WGS sequence"/>
</dbReference>
<protein>
    <submittedName>
        <fullName evidence="1">Uncharacterized protein</fullName>
    </submittedName>
</protein>
<accession>A0ABP3A7T4</accession>
<dbReference type="EMBL" id="JAOL01000189">
    <property type="protein sequence ID" value="EUA85666.1"/>
    <property type="molecule type" value="Genomic_DNA"/>
</dbReference>
<evidence type="ECO:0000313" key="1">
    <source>
        <dbReference type="EMBL" id="EUA85666.1"/>
    </source>
</evidence>
<proteinExistence type="predicted"/>
<keyword evidence="2" id="KW-1185">Reference proteome</keyword>
<reference evidence="1 2" key="1">
    <citation type="submission" date="2014-01" db="EMBL/GenBank/DDBJ databases">
        <authorList>
            <person name="Dobos K."/>
            <person name="Lenaerts A."/>
            <person name="Ordway D."/>
            <person name="DeGroote M.A."/>
            <person name="Parker T."/>
            <person name="Sizemore C."/>
            <person name="Tallon L.J."/>
            <person name="Sadzewicz L.K."/>
            <person name="Sengamalay N."/>
            <person name="Fraser C.M."/>
            <person name="Hine E."/>
            <person name="Shefchek K.A."/>
            <person name="Das S.P."/>
            <person name="Tettelin H."/>
        </authorList>
    </citation>
    <scope>NUCLEOTIDE SEQUENCE [LARGE SCALE GENOMIC DNA]</scope>
    <source>
        <strain evidence="1 2">Harvey</strain>
    </source>
</reference>
<evidence type="ECO:0000313" key="2">
    <source>
        <dbReference type="Proteomes" id="UP000020681"/>
    </source>
</evidence>
<gene>
    <name evidence="1" type="ORF">I551_7759</name>
</gene>
<sequence length="49" mass="5189">MGASKGVVAGAAQLEGFPERTIGVFNTAPREPADYECTHGERPHLHLVA</sequence>
<name>A0ABP3A7T4_MYCUL</name>
<comment type="caution">
    <text evidence="1">The sequence shown here is derived from an EMBL/GenBank/DDBJ whole genome shotgun (WGS) entry which is preliminary data.</text>
</comment>